<evidence type="ECO:0008006" key="3">
    <source>
        <dbReference type="Google" id="ProtNLM"/>
    </source>
</evidence>
<reference evidence="1" key="1">
    <citation type="submission" date="2020-05" db="EMBL/GenBank/DDBJ databases">
        <title>Mycena genomes resolve the evolution of fungal bioluminescence.</title>
        <authorList>
            <person name="Tsai I.J."/>
        </authorList>
    </citation>
    <scope>NUCLEOTIDE SEQUENCE</scope>
    <source>
        <strain evidence="1">CCC161011</strain>
    </source>
</reference>
<evidence type="ECO:0000313" key="1">
    <source>
        <dbReference type="EMBL" id="KAF7353843.1"/>
    </source>
</evidence>
<gene>
    <name evidence="1" type="ORF">MVEN_01069900</name>
</gene>
<proteinExistence type="predicted"/>
<protein>
    <recommendedName>
        <fullName evidence="3">F-box domain-containing protein</fullName>
    </recommendedName>
</protein>
<accession>A0A8H6Y5V9</accession>
<dbReference type="AlphaFoldDB" id="A0A8H6Y5V9"/>
<organism evidence="1 2">
    <name type="scientific">Mycena venus</name>
    <dbReference type="NCBI Taxonomy" id="2733690"/>
    <lineage>
        <taxon>Eukaryota</taxon>
        <taxon>Fungi</taxon>
        <taxon>Dikarya</taxon>
        <taxon>Basidiomycota</taxon>
        <taxon>Agaricomycotina</taxon>
        <taxon>Agaricomycetes</taxon>
        <taxon>Agaricomycetidae</taxon>
        <taxon>Agaricales</taxon>
        <taxon>Marasmiineae</taxon>
        <taxon>Mycenaceae</taxon>
        <taxon>Mycena</taxon>
    </lineage>
</organism>
<dbReference type="EMBL" id="JACAZI010000008">
    <property type="protein sequence ID" value="KAF7353843.1"/>
    <property type="molecule type" value="Genomic_DNA"/>
</dbReference>
<comment type="caution">
    <text evidence="1">The sequence shown here is derived from an EMBL/GenBank/DDBJ whole genome shotgun (WGS) entry which is preliminary data.</text>
</comment>
<evidence type="ECO:0000313" key="2">
    <source>
        <dbReference type="Proteomes" id="UP000620124"/>
    </source>
</evidence>
<dbReference type="Proteomes" id="UP000620124">
    <property type="component" value="Unassembled WGS sequence"/>
</dbReference>
<name>A0A8H6Y5V9_9AGAR</name>
<keyword evidence="2" id="KW-1185">Reference proteome</keyword>
<sequence length="257" mass="29279">MLSGLLRKCTFTQLVPESNPNTITITHLLLEELTLEEWAPDVLRFLDLPALHALSLNRLSFSEPPLRFLRYSPVLRTFAYDAKVTFERDVDSCYVISLDWFRATKRSPLSNSATSQQAPYTFLLALARHRRGFPSASRSLEMVRDQDHTVHAADIAAWWSRLSVSPSSAVRLAHLRLVSSFCQYTLGWDELGDLDWDGQWDLAEEGMVICVGRGQRNCLFEWWISISSIRMCTHPYCYSEIIFATVSGVMPENVPSS</sequence>